<evidence type="ECO:0000313" key="4">
    <source>
        <dbReference type="Proteomes" id="UP000190626"/>
    </source>
</evidence>
<feature type="domain" description="NodB homology" evidence="2">
    <location>
        <begin position="38"/>
        <end position="224"/>
    </location>
</feature>
<evidence type="ECO:0000256" key="1">
    <source>
        <dbReference type="SAM" id="Phobius"/>
    </source>
</evidence>
<reference evidence="4" key="1">
    <citation type="submission" date="2016-07" db="EMBL/GenBank/DDBJ databases">
        <authorList>
            <person name="Florea S."/>
            <person name="Webb J.S."/>
            <person name="Jaromczyk J."/>
            <person name="Schardl C.L."/>
        </authorList>
    </citation>
    <scope>NUCLEOTIDE SEQUENCE [LARGE SCALE GENOMIC DNA]</scope>
    <source>
        <strain evidence="4">CY1</strain>
    </source>
</reference>
<dbReference type="STRING" id="1469647.BC351_24000"/>
<organism evidence="3 4">
    <name type="scientific">Paenibacillus ferrarius</name>
    <dbReference type="NCBI Taxonomy" id="1469647"/>
    <lineage>
        <taxon>Bacteria</taxon>
        <taxon>Bacillati</taxon>
        <taxon>Bacillota</taxon>
        <taxon>Bacilli</taxon>
        <taxon>Bacillales</taxon>
        <taxon>Paenibacillaceae</taxon>
        <taxon>Paenibacillus</taxon>
    </lineage>
</organism>
<keyword evidence="1" id="KW-0812">Transmembrane</keyword>
<dbReference type="Pfam" id="PF22790">
    <property type="entry name" value="YkoP"/>
    <property type="match status" value="1"/>
</dbReference>
<dbReference type="InterPro" id="IPR011330">
    <property type="entry name" value="Glyco_hydro/deAcase_b/a-brl"/>
</dbReference>
<dbReference type="InterPro" id="IPR050248">
    <property type="entry name" value="Polysacc_deacetylase_ArnD"/>
</dbReference>
<dbReference type="Gene3D" id="3.20.20.370">
    <property type="entry name" value="Glycoside hydrolase/deacetylase"/>
    <property type="match status" value="1"/>
</dbReference>
<dbReference type="CDD" id="cd10959">
    <property type="entry name" value="CE4_NodB_like_3"/>
    <property type="match status" value="1"/>
</dbReference>
<sequence length="442" mass="51646">MSKLFWIIFLLLMLYTILPTILIRLFGLWMYKKKKSGSGIALTFDDGPDPEFTPILLDLLQKYQIKATFFVLGSKAEKYPQLIKRIHQEGHLIGIHNYVHWANAFMTPNKVRRQLDSSVNVIENIIGIKPIYYRPPWGIINLFDLLLLKQFRLVLWSIMVGDWRSKGGKERIETQLLAKLKNNDVIVLHDSGQTFGADKNAPKYMLAALDDFLEICQHRGYHFLRIDTYMQLNNLAKQGPAPLLKRLIIYLWLKWEHLFHRLFNIHPIDVNNQIFYSRVRKYHGKTIHLANGEVISPGDKVVELHFNNEKLSQLIAESNTMVQLAVNMIRDVQRFLPKMTQYLHRHTEVKGIYGITMIHRGSKQLGFTVEELPKGLFNYFTLIYLRILLFVLHPNGRQRIDLKKGLLSPRIVAISVLELKRRYSAEPELLTISEPVSHYQRQ</sequence>
<dbReference type="Pfam" id="PF01522">
    <property type="entry name" value="Polysacc_deac_1"/>
    <property type="match status" value="1"/>
</dbReference>
<dbReference type="PROSITE" id="PS51677">
    <property type="entry name" value="NODB"/>
    <property type="match status" value="1"/>
</dbReference>
<dbReference type="PANTHER" id="PTHR10587">
    <property type="entry name" value="GLYCOSYL TRANSFERASE-RELATED"/>
    <property type="match status" value="1"/>
</dbReference>
<evidence type="ECO:0000313" key="3">
    <source>
        <dbReference type="EMBL" id="OPH58416.1"/>
    </source>
</evidence>
<dbReference type="AlphaFoldDB" id="A0A1V4HLY6"/>
<dbReference type="InterPro" id="IPR054467">
    <property type="entry name" value="YkoP-like_dom"/>
</dbReference>
<feature type="transmembrane region" description="Helical" evidence="1">
    <location>
        <begin position="6"/>
        <end position="26"/>
    </location>
</feature>
<dbReference type="EMBL" id="MBTG01000010">
    <property type="protein sequence ID" value="OPH58416.1"/>
    <property type="molecule type" value="Genomic_DNA"/>
</dbReference>
<dbReference type="PANTHER" id="PTHR10587:SF137">
    <property type="entry name" value="4-DEOXY-4-FORMAMIDO-L-ARABINOSE-PHOSPHOUNDECAPRENOL DEFORMYLASE ARND-RELATED"/>
    <property type="match status" value="1"/>
</dbReference>
<accession>A0A1V4HLY6</accession>
<dbReference type="OrthoDB" id="2649545at2"/>
<protein>
    <submittedName>
        <fullName evidence="3">Polysaccharide deacetylase</fullName>
    </submittedName>
</protein>
<dbReference type="RefSeq" id="WP_079412307.1">
    <property type="nucleotide sequence ID" value="NZ_MBTG01000010.1"/>
</dbReference>
<dbReference type="SUPFAM" id="SSF88713">
    <property type="entry name" value="Glycoside hydrolase/deacetylase"/>
    <property type="match status" value="1"/>
</dbReference>
<dbReference type="InterPro" id="IPR002509">
    <property type="entry name" value="NODB_dom"/>
</dbReference>
<gene>
    <name evidence="3" type="ORF">BC351_24000</name>
</gene>
<comment type="caution">
    <text evidence="3">The sequence shown here is derived from an EMBL/GenBank/DDBJ whole genome shotgun (WGS) entry which is preliminary data.</text>
</comment>
<keyword evidence="1" id="KW-0472">Membrane</keyword>
<dbReference type="Proteomes" id="UP000190626">
    <property type="component" value="Unassembled WGS sequence"/>
</dbReference>
<dbReference type="GO" id="GO:0016810">
    <property type="term" value="F:hydrolase activity, acting on carbon-nitrogen (but not peptide) bonds"/>
    <property type="evidence" value="ECO:0007669"/>
    <property type="project" value="InterPro"/>
</dbReference>
<evidence type="ECO:0000259" key="2">
    <source>
        <dbReference type="PROSITE" id="PS51677"/>
    </source>
</evidence>
<dbReference type="GO" id="GO:0005975">
    <property type="term" value="P:carbohydrate metabolic process"/>
    <property type="evidence" value="ECO:0007669"/>
    <property type="project" value="InterPro"/>
</dbReference>
<keyword evidence="1" id="KW-1133">Transmembrane helix</keyword>
<name>A0A1V4HLY6_9BACL</name>
<proteinExistence type="predicted"/>
<keyword evidence="4" id="KW-1185">Reference proteome</keyword>